<gene>
    <name evidence="2" type="ORF">BKA00_000705</name>
</gene>
<evidence type="ECO:0000313" key="3">
    <source>
        <dbReference type="Proteomes" id="UP000546324"/>
    </source>
</evidence>
<name>A0A7X0FVR4_9ACTN</name>
<organism evidence="2 3">
    <name type="scientific">Actinomadura coerulea</name>
    <dbReference type="NCBI Taxonomy" id="46159"/>
    <lineage>
        <taxon>Bacteria</taxon>
        <taxon>Bacillati</taxon>
        <taxon>Actinomycetota</taxon>
        <taxon>Actinomycetes</taxon>
        <taxon>Streptosporangiales</taxon>
        <taxon>Thermomonosporaceae</taxon>
        <taxon>Actinomadura</taxon>
    </lineage>
</organism>
<dbReference type="InterPro" id="IPR027417">
    <property type="entry name" value="P-loop_NTPase"/>
</dbReference>
<dbReference type="RefSeq" id="WP_221492999.1">
    <property type="nucleotide sequence ID" value="NZ_JACHMQ010000001.1"/>
</dbReference>
<protein>
    <recommendedName>
        <fullName evidence="4">UDP-N-acetylglucosamine kinase</fullName>
    </recommendedName>
</protein>
<evidence type="ECO:0000313" key="2">
    <source>
        <dbReference type="EMBL" id="MBB6393791.1"/>
    </source>
</evidence>
<keyword evidence="3" id="KW-1185">Reference proteome</keyword>
<dbReference type="Proteomes" id="UP000546324">
    <property type="component" value="Unassembled WGS sequence"/>
</dbReference>
<sequence>MDSARVAPQDIGGTKPLTTHADPAETIFTDAGSPLAMVRERLRHVRWIGGGSGGGKTTTARRLADQGEVYLYDTDATMPVHARRMPVEQAPYLRGFKAMNMNERWVDRDPRVMLDTFHWYQGEGFSEIIKDLLELPDDRPVIAEGFRLLPGLVRPLLTREDQAVWLLPTPEFRKSVFQHRGGLEWGFIAKTGDPEQALENVLQRDAMFTDRIEDQIRHLGLHGLKVDFSVTKETLAQQVSALFGLN</sequence>
<reference evidence="2 3" key="1">
    <citation type="submission" date="2020-08" db="EMBL/GenBank/DDBJ databases">
        <title>Sequencing the genomes of 1000 actinobacteria strains.</title>
        <authorList>
            <person name="Klenk H.-P."/>
        </authorList>
    </citation>
    <scope>NUCLEOTIDE SEQUENCE [LARGE SCALE GENOMIC DNA]</scope>
    <source>
        <strain evidence="2 3">DSM 43675</strain>
    </source>
</reference>
<accession>A0A7X0FVR4</accession>
<feature type="region of interest" description="Disordered" evidence="1">
    <location>
        <begin position="1"/>
        <end position="21"/>
    </location>
</feature>
<dbReference type="SUPFAM" id="SSF52540">
    <property type="entry name" value="P-loop containing nucleoside triphosphate hydrolases"/>
    <property type="match status" value="1"/>
</dbReference>
<dbReference type="AlphaFoldDB" id="A0A7X0FVR4"/>
<evidence type="ECO:0008006" key="4">
    <source>
        <dbReference type="Google" id="ProtNLM"/>
    </source>
</evidence>
<dbReference type="Gene3D" id="3.40.50.300">
    <property type="entry name" value="P-loop containing nucleotide triphosphate hydrolases"/>
    <property type="match status" value="1"/>
</dbReference>
<dbReference type="EMBL" id="JACHMQ010000001">
    <property type="protein sequence ID" value="MBB6393791.1"/>
    <property type="molecule type" value="Genomic_DNA"/>
</dbReference>
<proteinExistence type="predicted"/>
<comment type="caution">
    <text evidence="2">The sequence shown here is derived from an EMBL/GenBank/DDBJ whole genome shotgun (WGS) entry which is preliminary data.</text>
</comment>
<evidence type="ECO:0000256" key="1">
    <source>
        <dbReference type="SAM" id="MobiDB-lite"/>
    </source>
</evidence>